<dbReference type="AlphaFoldDB" id="A0AA38ZPW0"/>
<dbReference type="EMBL" id="JARBHA010000009">
    <property type="protein sequence ID" value="KAJ9693090.1"/>
    <property type="molecule type" value="Genomic_DNA"/>
</dbReference>
<sequence>MSGGVVGEAGLVMSEVEGSGYEEKGYGGGYTQGNSCTWKVEGNELKVLKATEVVVLDDTKELCSSRGADVRDYSGIDLQENHIILSALGEVSIVTQVLQVVHARVRLSVMTRYFRPY</sequence>
<evidence type="ECO:0000313" key="1">
    <source>
        <dbReference type="EMBL" id="KAJ9693090.1"/>
    </source>
</evidence>
<dbReference type="Proteomes" id="UP001168098">
    <property type="component" value="Unassembled WGS sequence"/>
</dbReference>
<proteinExistence type="predicted"/>
<accession>A0AA38ZPW0</accession>
<gene>
    <name evidence="1" type="ORF">PVL29_012002</name>
</gene>
<keyword evidence="2" id="KW-1185">Reference proteome</keyword>
<organism evidence="1 2">
    <name type="scientific">Vitis rotundifolia</name>
    <name type="common">Muscadine grape</name>
    <dbReference type="NCBI Taxonomy" id="103349"/>
    <lineage>
        <taxon>Eukaryota</taxon>
        <taxon>Viridiplantae</taxon>
        <taxon>Streptophyta</taxon>
        <taxon>Embryophyta</taxon>
        <taxon>Tracheophyta</taxon>
        <taxon>Spermatophyta</taxon>
        <taxon>Magnoliopsida</taxon>
        <taxon>eudicotyledons</taxon>
        <taxon>Gunneridae</taxon>
        <taxon>Pentapetalae</taxon>
        <taxon>rosids</taxon>
        <taxon>Vitales</taxon>
        <taxon>Vitaceae</taxon>
        <taxon>Viteae</taxon>
        <taxon>Vitis</taxon>
    </lineage>
</organism>
<name>A0AA38ZPW0_VITRO</name>
<comment type="caution">
    <text evidence="1">The sequence shown here is derived from an EMBL/GenBank/DDBJ whole genome shotgun (WGS) entry which is preliminary data.</text>
</comment>
<protein>
    <submittedName>
        <fullName evidence="1">Uncharacterized protein</fullName>
    </submittedName>
</protein>
<reference evidence="1 2" key="1">
    <citation type="journal article" date="2023" name="BMC Biotechnol.">
        <title>Vitis rotundifolia cv Carlos genome sequencing.</title>
        <authorList>
            <person name="Huff M."/>
            <person name="Hulse-Kemp A."/>
            <person name="Scheffler B."/>
            <person name="Youngblood R."/>
            <person name="Simpson S."/>
            <person name="Babiker E."/>
            <person name="Staton M."/>
        </authorList>
    </citation>
    <scope>NUCLEOTIDE SEQUENCE [LARGE SCALE GENOMIC DNA]</scope>
    <source>
        <tissue evidence="1">Leaf</tissue>
    </source>
</reference>
<evidence type="ECO:0000313" key="2">
    <source>
        <dbReference type="Proteomes" id="UP001168098"/>
    </source>
</evidence>